<protein>
    <recommendedName>
        <fullName evidence="17">Protein ABHD14A</fullName>
        <ecNumber evidence="4">3.5.1.14</ecNumber>
    </recommendedName>
    <alternativeName>
        <fullName evidence="18">Alpha/beta hydrolase domain-containing protein 14A</fullName>
    </alternativeName>
    <alternativeName>
        <fullName evidence="14">N-acyl-L-amino-acid amidohydrolase</fullName>
    </alternativeName>
</protein>
<evidence type="ECO:0000256" key="18">
    <source>
        <dbReference type="ARBA" id="ARBA00079023"/>
    </source>
</evidence>
<keyword evidence="10" id="KW-0735">Signal-anchor</keyword>
<evidence type="ECO:0000256" key="15">
    <source>
        <dbReference type="ARBA" id="ARBA00037942"/>
    </source>
</evidence>
<evidence type="ECO:0000256" key="20">
    <source>
        <dbReference type="PIRSR" id="PIRSR610159-2"/>
    </source>
</evidence>
<evidence type="ECO:0000313" key="24">
    <source>
        <dbReference type="EMBL" id="VTJ70698.1"/>
    </source>
</evidence>
<reference evidence="24" key="1">
    <citation type="submission" date="2019-04" db="EMBL/GenBank/DDBJ databases">
        <authorList>
            <person name="Alioto T."/>
            <person name="Alioto T."/>
        </authorList>
    </citation>
    <scope>NUCLEOTIDE SEQUENCE [LARGE SCALE GENOMIC DNA]</scope>
</reference>
<evidence type="ECO:0000256" key="14">
    <source>
        <dbReference type="ARBA" id="ARBA00029656"/>
    </source>
</evidence>
<dbReference type="InterPro" id="IPR002933">
    <property type="entry name" value="Peptidase_M20"/>
</dbReference>
<evidence type="ECO:0000256" key="11">
    <source>
        <dbReference type="ARBA" id="ARBA00022989"/>
    </source>
</evidence>
<evidence type="ECO:0000259" key="22">
    <source>
        <dbReference type="Pfam" id="PF07687"/>
    </source>
</evidence>
<keyword evidence="9 20" id="KW-0862">Zinc</keyword>
<dbReference type="GO" id="GO:0006520">
    <property type="term" value="P:amino acid metabolic process"/>
    <property type="evidence" value="ECO:0007669"/>
    <property type="project" value="InterPro"/>
</dbReference>
<evidence type="ECO:0000256" key="1">
    <source>
        <dbReference type="ARBA" id="ARBA00004496"/>
    </source>
</evidence>
<comment type="similarity">
    <text evidence="15">Belongs to the AB hydrolase superfamily. ABHD14 family.</text>
</comment>
<dbReference type="FunFam" id="3.40.630.10:FF:000019">
    <property type="entry name" value="Aminoacylase 1"/>
    <property type="match status" value="1"/>
</dbReference>
<evidence type="ECO:0000256" key="12">
    <source>
        <dbReference type="ARBA" id="ARBA00023136"/>
    </source>
</evidence>
<dbReference type="CDD" id="cd05646">
    <property type="entry name" value="M20_AcylaseI_like"/>
    <property type="match status" value="1"/>
</dbReference>
<keyword evidence="25" id="KW-1185">Reference proteome</keyword>
<dbReference type="Pfam" id="PF12697">
    <property type="entry name" value="Abhydrolase_6"/>
    <property type="match status" value="1"/>
</dbReference>
<comment type="subcellular location">
    <subcellularLocation>
        <location evidence="1">Cytoplasm</location>
    </subcellularLocation>
    <subcellularLocation>
        <location evidence="2">Membrane</location>
        <topology evidence="2">Single-pass type II membrane protein</topology>
    </subcellularLocation>
</comment>
<evidence type="ECO:0000256" key="21">
    <source>
        <dbReference type="SAM" id="MobiDB-lite"/>
    </source>
</evidence>
<organism evidence="24 25">
    <name type="scientific">Marmota monax</name>
    <name type="common">Woodchuck</name>
    <dbReference type="NCBI Taxonomy" id="9995"/>
    <lineage>
        <taxon>Eukaryota</taxon>
        <taxon>Metazoa</taxon>
        <taxon>Chordata</taxon>
        <taxon>Craniata</taxon>
        <taxon>Vertebrata</taxon>
        <taxon>Euteleostomi</taxon>
        <taxon>Mammalia</taxon>
        <taxon>Eutheria</taxon>
        <taxon>Euarchontoglires</taxon>
        <taxon>Glires</taxon>
        <taxon>Rodentia</taxon>
        <taxon>Sciuromorpha</taxon>
        <taxon>Sciuridae</taxon>
        <taxon>Xerinae</taxon>
        <taxon>Marmotini</taxon>
        <taxon>Marmota</taxon>
    </lineage>
</organism>
<gene>
    <name evidence="24" type="ORF">MONAX_5E010220</name>
</gene>
<dbReference type="PROSITE" id="PS00759">
    <property type="entry name" value="ARGE_DAPE_CPG2_2"/>
    <property type="match status" value="1"/>
</dbReference>
<dbReference type="FunFam" id="1.10.150.900:FF:000001">
    <property type="entry name" value="Aminoacylase-1, putative"/>
    <property type="match status" value="1"/>
</dbReference>
<evidence type="ECO:0000256" key="6">
    <source>
        <dbReference type="ARBA" id="ARBA00022692"/>
    </source>
</evidence>
<keyword evidence="13" id="KW-0325">Glycoprotein</keyword>
<feature type="domain" description="AB hydrolase-1" evidence="23">
    <location>
        <begin position="629"/>
        <end position="727"/>
    </location>
</feature>
<dbReference type="NCBIfam" id="TIGR01880">
    <property type="entry name" value="Ac-peptdase-euk"/>
    <property type="match status" value="1"/>
</dbReference>
<evidence type="ECO:0000256" key="17">
    <source>
        <dbReference type="ARBA" id="ARBA00073591"/>
    </source>
</evidence>
<evidence type="ECO:0000256" key="16">
    <source>
        <dbReference type="ARBA" id="ARBA00056841"/>
    </source>
</evidence>
<dbReference type="SUPFAM" id="SSF53187">
    <property type="entry name" value="Zn-dependent exopeptidases"/>
    <property type="match status" value="1"/>
</dbReference>
<dbReference type="SUPFAM" id="SSF55031">
    <property type="entry name" value="Bacterial exopeptidase dimerisation domain"/>
    <property type="match status" value="1"/>
</dbReference>
<proteinExistence type="inferred from homology"/>
<comment type="cofactor">
    <cofactor evidence="20">
        <name>Zn(2+)</name>
        <dbReference type="ChEBI" id="CHEBI:29105"/>
    </cofactor>
    <text evidence="20">Binds 2 Zn(2+) ions per subunit.</text>
</comment>
<dbReference type="Gene3D" id="3.40.50.1820">
    <property type="entry name" value="alpha/beta hydrolase"/>
    <property type="match status" value="1"/>
</dbReference>
<feature type="binding site" evidence="20">
    <location>
        <position position="302"/>
    </location>
    <ligand>
        <name>Zn(2+)</name>
        <dbReference type="ChEBI" id="CHEBI:29105"/>
        <label>2</label>
    </ligand>
</feature>
<dbReference type="EC" id="3.5.1.14" evidence="4"/>
<evidence type="ECO:0000256" key="5">
    <source>
        <dbReference type="ARBA" id="ARBA00022490"/>
    </source>
</evidence>
<feature type="domain" description="Peptidase M20 dimerisation" evidence="22">
    <location>
        <begin position="342"/>
        <end position="452"/>
    </location>
</feature>
<comment type="function">
    <text evidence="16">Possible role in granule neuron development.</text>
</comment>
<evidence type="ECO:0000313" key="25">
    <source>
        <dbReference type="Proteomes" id="UP000335636"/>
    </source>
</evidence>
<dbReference type="AlphaFoldDB" id="A0A5E4BM75"/>
<feature type="region of interest" description="Disordered" evidence="21">
    <location>
        <begin position="1"/>
        <end position="33"/>
    </location>
</feature>
<dbReference type="GO" id="GO:0004046">
    <property type="term" value="F:aminoacylase activity"/>
    <property type="evidence" value="ECO:0007669"/>
    <property type="project" value="UniProtKB-EC"/>
</dbReference>
<dbReference type="Gene3D" id="3.30.70.360">
    <property type="match status" value="1"/>
</dbReference>
<dbReference type="PANTHER" id="PTHR45892">
    <property type="entry name" value="AMINOACYLASE-1"/>
    <property type="match status" value="1"/>
</dbReference>
<evidence type="ECO:0000256" key="3">
    <source>
        <dbReference type="ARBA" id="ARBA00006247"/>
    </source>
</evidence>
<dbReference type="FunFam" id="3.40.50.1820:FF:000093">
    <property type="entry name" value="protein ABHD14A isoform X1"/>
    <property type="match status" value="1"/>
</dbReference>
<accession>A0A5E4BM75</accession>
<dbReference type="Pfam" id="PF07687">
    <property type="entry name" value="M20_dimer"/>
    <property type="match status" value="1"/>
</dbReference>
<dbReference type="InterPro" id="IPR010159">
    <property type="entry name" value="N-acyl_aa_amidohydrolase"/>
</dbReference>
<comment type="similarity">
    <text evidence="3">Belongs to the peptidase M20A family.</text>
</comment>
<keyword evidence="7 20" id="KW-0479">Metal-binding</keyword>
<dbReference type="InterPro" id="IPR052083">
    <property type="entry name" value="Aminoacylase-1_M20A"/>
</dbReference>
<keyword evidence="8" id="KW-0378">Hydrolase</keyword>
<dbReference type="GO" id="GO:0016020">
    <property type="term" value="C:membrane"/>
    <property type="evidence" value="ECO:0007669"/>
    <property type="project" value="UniProtKB-SubCell"/>
</dbReference>
<evidence type="ECO:0000256" key="19">
    <source>
        <dbReference type="PIRSR" id="PIRSR610159-1"/>
    </source>
</evidence>
<dbReference type="Gene3D" id="1.10.150.900">
    <property type="match status" value="1"/>
</dbReference>
<dbReference type="Gene3D" id="3.40.630.10">
    <property type="entry name" value="Zn peptidases"/>
    <property type="match status" value="1"/>
</dbReference>
<feature type="binding site" evidence="20">
    <location>
        <position position="234"/>
    </location>
    <ligand>
        <name>Zn(2+)</name>
        <dbReference type="ChEBI" id="CHEBI:29105"/>
        <label>1</label>
    </ligand>
</feature>
<keyword evidence="11" id="KW-1133">Transmembrane helix</keyword>
<evidence type="ECO:0000259" key="23">
    <source>
        <dbReference type="Pfam" id="PF12697"/>
    </source>
</evidence>
<name>A0A5E4BM75_MARMO</name>
<evidence type="ECO:0000256" key="2">
    <source>
        <dbReference type="ARBA" id="ARBA00004606"/>
    </source>
</evidence>
<dbReference type="InterPro" id="IPR001261">
    <property type="entry name" value="ArgE/DapE_CS"/>
</dbReference>
<evidence type="ECO:0000256" key="4">
    <source>
        <dbReference type="ARBA" id="ARBA00011913"/>
    </source>
</evidence>
<keyword evidence="12" id="KW-0472">Membrane</keyword>
<feature type="binding site" evidence="20">
    <location>
        <position position="267"/>
    </location>
    <ligand>
        <name>Zn(2+)</name>
        <dbReference type="ChEBI" id="CHEBI:29105"/>
        <label>2</label>
    </ligand>
</feature>
<dbReference type="GO" id="GO:0005737">
    <property type="term" value="C:cytoplasm"/>
    <property type="evidence" value="ECO:0007669"/>
    <property type="project" value="UniProtKB-SubCell"/>
</dbReference>
<evidence type="ECO:0000256" key="8">
    <source>
        <dbReference type="ARBA" id="ARBA00022801"/>
    </source>
</evidence>
<evidence type="ECO:0000256" key="13">
    <source>
        <dbReference type="ARBA" id="ARBA00023180"/>
    </source>
</evidence>
<evidence type="ECO:0000256" key="7">
    <source>
        <dbReference type="ARBA" id="ARBA00022723"/>
    </source>
</evidence>
<keyword evidence="6" id="KW-0812">Transmembrane</keyword>
<dbReference type="InterPro" id="IPR036264">
    <property type="entry name" value="Bact_exopeptidase_dim_dom"/>
</dbReference>
<feature type="binding site" evidence="20">
    <location>
        <position position="267"/>
    </location>
    <ligand>
        <name>Zn(2+)</name>
        <dbReference type="ChEBI" id="CHEBI:29105"/>
        <label>1</label>
    </ligand>
</feature>
<dbReference type="PANTHER" id="PTHR45892:SF1">
    <property type="entry name" value="AMINOACYLASE-1"/>
    <property type="match status" value="1"/>
</dbReference>
<dbReference type="EMBL" id="CABDUW010000519">
    <property type="protein sequence ID" value="VTJ70698.1"/>
    <property type="molecule type" value="Genomic_DNA"/>
</dbReference>
<feature type="binding site" evidence="20">
    <location>
        <position position="527"/>
    </location>
    <ligand>
        <name>Zn(2+)</name>
        <dbReference type="ChEBI" id="CHEBI:29105"/>
        <label>2</label>
    </ligand>
</feature>
<dbReference type="InterPro" id="IPR011650">
    <property type="entry name" value="Peptidase_M20_dimer"/>
</dbReference>
<dbReference type="Pfam" id="PF01546">
    <property type="entry name" value="Peptidase_M20"/>
    <property type="match status" value="1"/>
</dbReference>
<feature type="compositionally biased region" description="Polar residues" evidence="21">
    <location>
        <begin position="1"/>
        <end position="17"/>
    </location>
</feature>
<keyword evidence="5" id="KW-0963">Cytoplasm</keyword>
<feature type="active site" evidence="19">
    <location>
        <position position="236"/>
    </location>
</feature>
<dbReference type="Proteomes" id="UP000335636">
    <property type="component" value="Unassembled WGS sequence"/>
</dbReference>
<dbReference type="InterPro" id="IPR029058">
    <property type="entry name" value="AB_hydrolase_fold"/>
</dbReference>
<dbReference type="FunFam" id="3.30.70.360:FF:000005">
    <property type="entry name" value="Putative Aminoacylase-1"/>
    <property type="match status" value="1"/>
</dbReference>
<dbReference type="InterPro" id="IPR000073">
    <property type="entry name" value="AB_hydrolase_1"/>
</dbReference>
<dbReference type="PROSITE" id="PS00758">
    <property type="entry name" value="ARGE_DAPE_CPG2_1"/>
    <property type="match status" value="1"/>
</dbReference>
<feature type="binding site" evidence="20">
    <location>
        <position position="329"/>
    </location>
    <ligand>
        <name>Zn(2+)</name>
        <dbReference type="ChEBI" id="CHEBI:29105"/>
        <label>1</label>
    </ligand>
</feature>
<feature type="active site" description="Proton acceptor" evidence="19">
    <location>
        <position position="301"/>
    </location>
</feature>
<sequence>MQVAKGTSMSVSPSLVGSESCGHVDQLPGGHSVEQVDINQNLTERGDEARENLLDPLKHDKESGWSLAGGGGETGQAFTALRPAYSTPQPPLLAASSGGWRGRRCPLGAEPSRGGASPQRAACGAGLAAARAAQGAGSWIQASNNSVEVVLGGGPGPRRLHCRREWEGCYLQSAISAPRPGFGPSGTAVAFFEERAHQLGLSCQKVEVTPGYVIPVLTWPGTNPTLSSILLNSHMDVVPVFKEHWSHDPFEAFKDSEGYIYARGTQDMKSVSIQYLEAVRRLKVEGHRFPRTIHMTFVPDEEIGGHKGMELLVQRPEFQALRVGFALDEGLANPTDAFTVFYSERSLWWVRFTSSGRPGHGSRFIEDTAAEKLHKVVSSILAFREKERQRLKSNPHLKEGAVTCVNLTKLEGGVAYNVVPATMSASFDFRLAPDVDLQAFEKQLQSWCQAAGEGVTFEFAQRWMKPRVTPIDDANPWWAAFNRVCKDMNLTLEPEIFPAATDSRYLRAVGIPALGFSPMNRTPVLLHDHDERLHETVFLRGIDIYTRLLSVLASTAVQTCVSRYKAALLGLGVLLFMLLLYVGLPGPPEQTSWLLGDPNVTVLVGLTPGNSPIFYREVLPLHRTHRVEVVLLHGKAFNSHTWEQLGTLQLLSRRGYRAVALDLPGFGNSAPSKEVSTEAGRAELLERVLRDLEVQNAVLVSPSLSGHYALPFLMQSHHQLRGFVPIAPTSTQNYNQEQFWAVKTPTLILYGELDHKLAQESLQQLRHLPNHSVVKIHNAGHACYLHKPQDFHLVLLDFLDHLS</sequence>
<comment type="caution">
    <text evidence="24">The sequence shown here is derived from an EMBL/GenBank/DDBJ whole genome shotgun (WGS) entry which is preliminary data.</text>
</comment>
<evidence type="ECO:0000256" key="10">
    <source>
        <dbReference type="ARBA" id="ARBA00022968"/>
    </source>
</evidence>
<dbReference type="GO" id="GO:0046872">
    <property type="term" value="F:metal ion binding"/>
    <property type="evidence" value="ECO:0007669"/>
    <property type="project" value="UniProtKB-KW"/>
</dbReference>
<dbReference type="SUPFAM" id="SSF53474">
    <property type="entry name" value="alpha/beta-Hydrolases"/>
    <property type="match status" value="1"/>
</dbReference>
<evidence type="ECO:0000256" key="9">
    <source>
        <dbReference type="ARBA" id="ARBA00022833"/>
    </source>
</evidence>